<proteinExistence type="predicted"/>
<name>A0A951PLX3_9CYAN</name>
<dbReference type="EMBL" id="JAHHIF010000024">
    <property type="protein sequence ID" value="MBW4546410.1"/>
    <property type="molecule type" value="Genomic_DNA"/>
</dbReference>
<dbReference type="Proteomes" id="UP000753908">
    <property type="component" value="Unassembled WGS sequence"/>
</dbReference>
<reference evidence="1" key="1">
    <citation type="submission" date="2021-05" db="EMBL/GenBank/DDBJ databases">
        <authorList>
            <person name="Pietrasiak N."/>
            <person name="Ward R."/>
            <person name="Stajich J.E."/>
            <person name="Kurbessoian T."/>
        </authorList>
    </citation>
    <scope>NUCLEOTIDE SEQUENCE</scope>
    <source>
        <strain evidence="1">CPER-KK1</strain>
    </source>
</reference>
<comment type="caution">
    <text evidence="1">The sequence shown here is derived from an EMBL/GenBank/DDBJ whole genome shotgun (WGS) entry which is preliminary data.</text>
</comment>
<organism evidence="1 2">
    <name type="scientific">Symplocastrum torsivum CPER-KK1</name>
    <dbReference type="NCBI Taxonomy" id="450513"/>
    <lineage>
        <taxon>Bacteria</taxon>
        <taxon>Bacillati</taxon>
        <taxon>Cyanobacteriota</taxon>
        <taxon>Cyanophyceae</taxon>
        <taxon>Oscillatoriophycideae</taxon>
        <taxon>Oscillatoriales</taxon>
        <taxon>Microcoleaceae</taxon>
        <taxon>Symplocastrum</taxon>
    </lineage>
</organism>
<evidence type="ECO:0000313" key="1">
    <source>
        <dbReference type="EMBL" id="MBW4546410.1"/>
    </source>
</evidence>
<dbReference type="AlphaFoldDB" id="A0A951PLX3"/>
<evidence type="ECO:0000313" key="2">
    <source>
        <dbReference type="Proteomes" id="UP000753908"/>
    </source>
</evidence>
<accession>A0A951PLX3</accession>
<protein>
    <submittedName>
        <fullName evidence="1">Uncharacterized protein</fullName>
    </submittedName>
</protein>
<gene>
    <name evidence="1" type="ORF">KME25_18475</name>
</gene>
<reference evidence="1" key="2">
    <citation type="journal article" date="2022" name="Microbiol. Resour. Announc.">
        <title>Metagenome Sequencing to Explore Phylogenomics of Terrestrial Cyanobacteria.</title>
        <authorList>
            <person name="Ward R.D."/>
            <person name="Stajich J.E."/>
            <person name="Johansen J.R."/>
            <person name="Huntemann M."/>
            <person name="Clum A."/>
            <person name="Foster B."/>
            <person name="Foster B."/>
            <person name="Roux S."/>
            <person name="Palaniappan K."/>
            <person name="Varghese N."/>
            <person name="Mukherjee S."/>
            <person name="Reddy T.B.K."/>
            <person name="Daum C."/>
            <person name="Copeland A."/>
            <person name="Chen I.A."/>
            <person name="Ivanova N.N."/>
            <person name="Kyrpides N.C."/>
            <person name="Shapiro N."/>
            <person name="Eloe-Fadrosh E.A."/>
            <person name="Pietrasiak N."/>
        </authorList>
    </citation>
    <scope>NUCLEOTIDE SEQUENCE</scope>
    <source>
        <strain evidence="1">CPER-KK1</strain>
    </source>
</reference>
<sequence length="88" mass="9851">MAQSLLDKASSCGCVCKRELSGNWKIIPSQKTARWELQQVEDRWLLVAGGVAQVNLHPTEAEAFLKRRCSNHSNRWKVVFPTSPVSNG</sequence>